<dbReference type="SUPFAM" id="SSF48056">
    <property type="entry name" value="Di-copper centre-containing domain"/>
    <property type="match status" value="1"/>
</dbReference>
<reference evidence="6 7" key="1">
    <citation type="journal article" date="2019" name="Commun. Biol.">
        <title>The bagworm genome reveals a unique fibroin gene that provides high tensile strength.</title>
        <authorList>
            <person name="Kono N."/>
            <person name="Nakamura H."/>
            <person name="Ohtoshi R."/>
            <person name="Tomita M."/>
            <person name="Numata K."/>
            <person name="Arakawa K."/>
        </authorList>
    </citation>
    <scope>NUCLEOTIDE SEQUENCE [LARGE SCALE GENOMIC DNA]</scope>
</reference>
<dbReference type="SUPFAM" id="SSF81296">
    <property type="entry name" value="E set domains"/>
    <property type="match status" value="1"/>
</dbReference>
<dbReference type="Gene3D" id="1.10.1280.10">
    <property type="entry name" value="Di-copper center containing domain from catechol oxidase"/>
    <property type="match status" value="1"/>
</dbReference>
<sequence>MHHRWLQFDYCFGKMKILLLLASVVALVTGRAETGSLAHKKLLLNLPTVDVDETYIAKQQKVFALLQHVHQIDTKSDYYKIGVAYDIKANIGDYTNKTAVEEFLRQYEKSSFLWKRMIFTSFETDMRKEAISLYNILYYAKDFETFYKTASWARVHMNEGMFVYSFNIALTHRKDTASLILPAPFEIFPYLFVNNEALQRMQNVKMREGELDPLENISKEVYGKFTVYRVYANYTDIEAWQNNEVRLAYLTEDIGLNTYYYNFHTMFPFWMMGDQLGSLKKHRGEIYYNVHQQLLARYYLERLVNGLDEIEKLAWDSPITTGYHPTMTHLLGMPLSQRDDYHKIQAKQYENLLEIVKTHEIQFLECVHVGKYSDHGGLHVDLRTPEAINFVGNYWQSNPDAYSHDMPRDYYEVLARKILGGTPKSVHPIKKYLAPYTTEQLSFDGVRISKLKVSHLVTYYDEYDFEATNAVYYKTESLQKVPYGFQVTQLRLNHEPFDVKVTIESNVTTDAVLKIFLAPKYDSDGNKIAIENNWMNFVQLDWFVLKVREGKNVIVRNSKEFYGYKEDSIPVRDIISLMEEKKVPRDMYGNSTAFPNRLMLPRGTHGGYPVQVFAILYPYVPLPASDKLTKKFYQDDKPLGYPFDRPLDHTVWYQPNMEMTDTLIKHNGPLNPKHNWEKIWAGGDEVPVA</sequence>
<organism evidence="6 7">
    <name type="scientific">Eumeta variegata</name>
    <name type="common">Bagworm moth</name>
    <name type="synonym">Eumeta japonica</name>
    <dbReference type="NCBI Taxonomy" id="151549"/>
    <lineage>
        <taxon>Eukaryota</taxon>
        <taxon>Metazoa</taxon>
        <taxon>Ecdysozoa</taxon>
        <taxon>Arthropoda</taxon>
        <taxon>Hexapoda</taxon>
        <taxon>Insecta</taxon>
        <taxon>Pterygota</taxon>
        <taxon>Neoptera</taxon>
        <taxon>Endopterygota</taxon>
        <taxon>Lepidoptera</taxon>
        <taxon>Glossata</taxon>
        <taxon>Ditrysia</taxon>
        <taxon>Tineoidea</taxon>
        <taxon>Psychidae</taxon>
        <taxon>Oiketicinae</taxon>
        <taxon>Eumeta</taxon>
    </lineage>
</organism>
<accession>A0A4C1V0T4</accession>
<evidence type="ECO:0000313" key="6">
    <source>
        <dbReference type="EMBL" id="GBP31842.1"/>
    </source>
</evidence>
<dbReference type="Pfam" id="PF03723">
    <property type="entry name" value="Hemocyanin_C"/>
    <property type="match status" value="1"/>
</dbReference>
<protein>
    <submittedName>
        <fullName evidence="6">Arylphorin subunit alpha</fullName>
    </submittedName>
</protein>
<evidence type="ECO:0000259" key="5">
    <source>
        <dbReference type="Pfam" id="PF03723"/>
    </source>
</evidence>
<dbReference type="PANTHER" id="PTHR11511">
    <property type="entry name" value="LARVAL STORAGE PROTEIN/PHENOLOXIDASE"/>
    <property type="match status" value="1"/>
</dbReference>
<dbReference type="GO" id="GO:0005615">
    <property type="term" value="C:extracellular space"/>
    <property type="evidence" value="ECO:0007669"/>
    <property type="project" value="UniProtKB-ARBA"/>
</dbReference>
<dbReference type="InterPro" id="IPR008922">
    <property type="entry name" value="Di-copper_centre_dom_sf"/>
</dbReference>
<dbReference type="Proteomes" id="UP000299102">
    <property type="component" value="Unassembled WGS sequence"/>
</dbReference>
<name>A0A4C1V0T4_EUMVA</name>
<dbReference type="Pfam" id="PF03722">
    <property type="entry name" value="Hemocyanin_N"/>
    <property type="match status" value="1"/>
</dbReference>
<dbReference type="Pfam" id="PF00372">
    <property type="entry name" value="Hemocyanin_M"/>
    <property type="match status" value="1"/>
</dbReference>
<dbReference type="InterPro" id="IPR036697">
    <property type="entry name" value="Hemocyanin_N_sf"/>
</dbReference>
<evidence type="ECO:0000259" key="4">
    <source>
        <dbReference type="Pfam" id="PF03722"/>
    </source>
</evidence>
<dbReference type="SUPFAM" id="SSF48050">
    <property type="entry name" value="Hemocyanin, N-terminal domain"/>
    <property type="match status" value="1"/>
</dbReference>
<dbReference type="InterPro" id="IPR014756">
    <property type="entry name" value="Ig_E-set"/>
</dbReference>
<evidence type="ECO:0000313" key="7">
    <source>
        <dbReference type="Proteomes" id="UP000299102"/>
    </source>
</evidence>
<evidence type="ECO:0000256" key="1">
    <source>
        <dbReference type="ARBA" id="ARBA00022761"/>
    </source>
</evidence>
<dbReference type="InterPro" id="IPR037020">
    <property type="entry name" value="Hemocyanin_C_sf"/>
</dbReference>
<dbReference type="PRINTS" id="PR00187">
    <property type="entry name" value="HAEMOCYANIN"/>
</dbReference>
<dbReference type="Gene3D" id="2.60.40.1520">
    <property type="entry name" value="Hemocyanin, C-terminal domain"/>
    <property type="match status" value="1"/>
</dbReference>
<keyword evidence="1" id="KW-0758">Storage protein</keyword>
<feature type="domain" description="Hemocyanin middle" evidence="3">
    <location>
        <begin position="183"/>
        <end position="428"/>
    </location>
</feature>
<comment type="caution">
    <text evidence="6">The sequence shown here is derived from an EMBL/GenBank/DDBJ whole genome shotgun (WGS) entry which is preliminary data.</text>
</comment>
<dbReference type="EMBL" id="BGZK01000252">
    <property type="protein sequence ID" value="GBP31842.1"/>
    <property type="molecule type" value="Genomic_DNA"/>
</dbReference>
<dbReference type="InterPro" id="IPR005204">
    <property type="entry name" value="Hemocyanin_N"/>
</dbReference>
<feature type="domain" description="Hemocyanin C-terminal" evidence="5">
    <location>
        <begin position="435"/>
        <end position="666"/>
    </location>
</feature>
<keyword evidence="7" id="KW-1185">Reference proteome</keyword>
<feature type="domain" description="Hemocyanin N-terminal" evidence="4">
    <location>
        <begin position="56"/>
        <end position="177"/>
    </location>
</feature>
<dbReference type="Gene3D" id="1.20.1370.10">
    <property type="entry name" value="Hemocyanin, N-terminal domain"/>
    <property type="match status" value="1"/>
</dbReference>
<dbReference type="InterPro" id="IPR013788">
    <property type="entry name" value="Hemocyanin/hexamerin"/>
</dbReference>
<evidence type="ECO:0000259" key="3">
    <source>
        <dbReference type="Pfam" id="PF00372"/>
    </source>
</evidence>
<proteinExistence type="inferred from homology"/>
<evidence type="ECO:0000256" key="2">
    <source>
        <dbReference type="ARBA" id="ARBA00038082"/>
    </source>
</evidence>
<dbReference type="PANTHER" id="PTHR11511:SF5">
    <property type="entry name" value="FAT-BODY PROTEIN 1-RELATED"/>
    <property type="match status" value="1"/>
</dbReference>
<comment type="similarity">
    <text evidence="2">Belongs to the hemocyanin family.</text>
</comment>
<dbReference type="AlphaFoldDB" id="A0A4C1V0T4"/>
<dbReference type="InterPro" id="IPR000896">
    <property type="entry name" value="Hemocyanin/hexamerin_mid_dom"/>
</dbReference>
<dbReference type="STRING" id="151549.A0A4C1V0T4"/>
<dbReference type="GO" id="GO:0045735">
    <property type="term" value="F:nutrient reservoir activity"/>
    <property type="evidence" value="ECO:0007669"/>
    <property type="project" value="UniProtKB-KW"/>
</dbReference>
<dbReference type="InterPro" id="IPR005203">
    <property type="entry name" value="Hemocyanin_C"/>
</dbReference>
<gene>
    <name evidence="6" type="ORF">EVAR_16616_1</name>
</gene>
<dbReference type="OrthoDB" id="6371642at2759"/>